<keyword evidence="1" id="KW-0479">Metal-binding</keyword>
<name>A0A915E711_9BILA</name>
<dbReference type="Gene3D" id="3.30.160.60">
    <property type="entry name" value="Classic Zinc Finger"/>
    <property type="match status" value="1"/>
</dbReference>
<dbReference type="WBParaSite" id="jg3230">
    <property type="protein sequence ID" value="jg3230"/>
    <property type="gene ID" value="jg3230"/>
</dbReference>
<feature type="domain" description="U1-C C2H2-type zinc finger" evidence="5">
    <location>
        <begin position="1"/>
        <end position="19"/>
    </location>
</feature>
<keyword evidence="2" id="KW-0863">Zinc-finger</keyword>
<evidence type="ECO:0000256" key="1">
    <source>
        <dbReference type="ARBA" id="ARBA00022723"/>
    </source>
</evidence>
<reference evidence="7" key="1">
    <citation type="submission" date="2022-11" db="UniProtKB">
        <authorList>
            <consortium name="WormBaseParasite"/>
        </authorList>
    </citation>
    <scope>IDENTIFICATION</scope>
</reference>
<evidence type="ECO:0000256" key="2">
    <source>
        <dbReference type="ARBA" id="ARBA00022771"/>
    </source>
</evidence>
<dbReference type="InterPro" id="IPR036236">
    <property type="entry name" value="Znf_C2H2_sf"/>
</dbReference>
<evidence type="ECO:0000313" key="6">
    <source>
        <dbReference type="Proteomes" id="UP000887574"/>
    </source>
</evidence>
<dbReference type="AlphaFoldDB" id="A0A915E711"/>
<sequence length="135" mass="14247">MPKYYCDYCDTFLTHDSPLSGRPTMGAQTQREREDVLSGLDGRAGSETVDATARAFTQQRMLNPGGAPPGMPGMPGMMAPRGIMPPAGCVPSYAFSVSNADDDDASHGCHASACRGCSSWYDDAKNGSSYSSTCC</sequence>
<dbReference type="Pfam" id="PF06220">
    <property type="entry name" value="zf-U1"/>
    <property type="match status" value="1"/>
</dbReference>
<keyword evidence="3" id="KW-0862">Zinc</keyword>
<dbReference type="GO" id="GO:0008270">
    <property type="term" value="F:zinc ion binding"/>
    <property type="evidence" value="ECO:0007669"/>
    <property type="project" value="UniProtKB-KW"/>
</dbReference>
<evidence type="ECO:0000256" key="4">
    <source>
        <dbReference type="SAM" id="MobiDB-lite"/>
    </source>
</evidence>
<dbReference type="SUPFAM" id="SSF57667">
    <property type="entry name" value="beta-beta-alpha zinc fingers"/>
    <property type="match status" value="1"/>
</dbReference>
<organism evidence="6 7">
    <name type="scientific">Ditylenchus dipsaci</name>
    <dbReference type="NCBI Taxonomy" id="166011"/>
    <lineage>
        <taxon>Eukaryota</taxon>
        <taxon>Metazoa</taxon>
        <taxon>Ecdysozoa</taxon>
        <taxon>Nematoda</taxon>
        <taxon>Chromadorea</taxon>
        <taxon>Rhabditida</taxon>
        <taxon>Tylenchina</taxon>
        <taxon>Tylenchomorpha</taxon>
        <taxon>Sphaerularioidea</taxon>
        <taxon>Anguinidae</taxon>
        <taxon>Anguininae</taxon>
        <taxon>Ditylenchus</taxon>
    </lineage>
</organism>
<evidence type="ECO:0000259" key="5">
    <source>
        <dbReference type="Pfam" id="PF06220"/>
    </source>
</evidence>
<protein>
    <submittedName>
        <fullName evidence="7">U1-C C2H2-type zinc finger domain-containing protein</fullName>
    </submittedName>
</protein>
<feature type="region of interest" description="Disordered" evidence="4">
    <location>
        <begin position="59"/>
        <end position="79"/>
    </location>
</feature>
<evidence type="ECO:0000256" key="3">
    <source>
        <dbReference type="ARBA" id="ARBA00022833"/>
    </source>
</evidence>
<evidence type="ECO:0000313" key="7">
    <source>
        <dbReference type="WBParaSite" id="jg3230"/>
    </source>
</evidence>
<dbReference type="Proteomes" id="UP000887574">
    <property type="component" value="Unplaced"/>
</dbReference>
<dbReference type="InterPro" id="IPR013085">
    <property type="entry name" value="U1-CZ_Znf_C2H2"/>
</dbReference>
<keyword evidence="6" id="KW-1185">Reference proteome</keyword>
<proteinExistence type="predicted"/>
<accession>A0A915E711</accession>